<evidence type="ECO:0000313" key="1">
    <source>
        <dbReference type="EMBL" id="RHW70220.1"/>
    </source>
</evidence>
<reference evidence="1 2" key="1">
    <citation type="submission" date="2018-09" db="EMBL/GenBank/DDBJ databases">
        <title>whole genome sequence of T. equiperdum IVM-t1 strain.</title>
        <authorList>
            <person name="Suganuma K."/>
        </authorList>
    </citation>
    <scope>NUCLEOTIDE SEQUENCE [LARGE SCALE GENOMIC DNA]</scope>
    <source>
        <strain evidence="1 2">IVM-t1</strain>
    </source>
</reference>
<gene>
    <name evidence="1" type="ORF">DPX39_090021900</name>
</gene>
<organism evidence="1 2">
    <name type="scientific">Trypanosoma brucei equiperdum</name>
    <dbReference type="NCBI Taxonomy" id="630700"/>
    <lineage>
        <taxon>Eukaryota</taxon>
        <taxon>Discoba</taxon>
        <taxon>Euglenozoa</taxon>
        <taxon>Kinetoplastea</taxon>
        <taxon>Metakinetoplastina</taxon>
        <taxon>Trypanosomatida</taxon>
        <taxon>Trypanosomatidae</taxon>
        <taxon>Trypanosoma</taxon>
    </lineage>
</organism>
<proteinExistence type="predicted"/>
<dbReference type="AlphaFoldDB" id="A0A3L6L724"/>
<protein>
    <submittedName>
        <fullName evidence="1">Uncharacterized protein</fullName>
    </submittedName>
</protein>
<dbReference type="EMBL" id="QSBY01000009">
    <property type="protein sequence ID" value="RHW70220.1"/>
    <property type="molecule type" value="Genomic_DNA"/>
</dbReference>
<dbReference type="Proteomes" id="UP000266743">
    <property type="component" value="Chromosome 9"/>
</dbReference>
<accession>A0A3L6L724</accession>
<comment type="caution">
    <text evidence="1">The sequence shown here is derived from an EMBL/GenBank/DDBJ whole genome shotgun (WGS) entry which is preliminary data.</text>
</comment>
<sequence>MLRAPIFFLFVNYRADTMAADDESAALLHRLGWLVERSKVGFKGNPPPFESAKTQKSVEIMKRKEKRKLAGGTSFKPFIHGPPRLAEDSRPTRHLRGIDTQKYDAQLSKTALSGRCQKLDRSTGCPEILAALCWDLEAKKPDANKAQKDPVGTVCHSDDGHRAATAGKNQYLLTLSKEEREAYYRSEAINHPKFTRRSREYREGLGWYHGSQLVGPLRKGSCSSEPKTRNCIRLVNRNI</sequence>
<evidence type="ECO:0000313" key="2">
    <source>
        <dbReference type="Proteomes" id="UP000266743"/>
    </source>
</evidence>
<name>A0A3L6L724_9TRYP</name>